<dbReference type="AlphaFoldDB" id="A0A0C3S2K0"/>
<dbReference type="Proteomes" id="UP000053257">
    <property type="component" value="Unassembled WGS sequence"/>
</dbReference>
<protein>
    <recommendedName>
        <fullName evidence="4">Secreted protein</fullName>
    </recommendedName>
</protein>
<feature type="signal peptide" evidence="1">
    <location>
        <begin position="1"/>
        <end position="19"/>
    </location>
</feature>
<feature type="chain" id="PRO_5002178148" description="Secreted protein" evidence="1">
    <location>
        <begin position="20"/>
        <end position="252"/>
    </location>
</feature>
<keyword evidence="3" id="KW-1185">Reference proteome</keyword>
<dbReference type="EMBL" id="KN840597">
    <property type="protein sequence ID" value="KIP03867.1"/>
    <property type="molecule type" value="Genomic_DNA"/>
</dbReference>
<evidence type="ECO:0000313" key="3">
    <source>
        <dbReference type="Proteomes" id="UP000053257"/>
    </source>
</evidence>
<sequence length="252" mass="28374">MQLHRAVLLLSTFFVFVRSSPLVLDNDNEQVPIVVPNLPDGPVYEDGELPPLRDTDGWIDPRLNGGRFLDFTTKRLGEPLNIIISALSDPYILEEDGFRDYANSIGFAGECLGLHYGNLHDADLGDGLGRKPEHLLIRQHYFPIFGTCWESVRGGHHFRAWRQNGTIANSGAWFIGASKEKDSSKNHKIDDDGYNIGRDYFVEKAIAGSRWQGKWWKADVEWHTGLMPRGRRGVNHGIAIDGRVAVLTVKRL</sequence>
<organism evidence="2 3">
    <name type="scientific">Phlebiopsis gigantea (strain 11061_1 CR5-6)</name>
    <name type="common">White-rot fungus</name>
    <name type="synonym">Peniophora gigantea</name>
    <dbReference type="NCBI Taxonomy" id="745531"/>
    <lineage>
        <taxon>Eukaryota</taxon>
        <taxon>Fungi</taxon>
        <taxon>Dikarya</taxon>
        <taxon>Basidiomycota</taxon>
        <taxon>Agaricomycotina</taxon>
        <taxon>Agaricomycetes</taxon>
        <taxon>Polyporales</taxon>
        <taxon>Phanerochaetaceae</taxon>
        <taxon>Phlebiopsis</taxon>
    </lineage>
</organism>
<keyword evidence="1" id="KW-0732">Signal</keyword>
<name>A0A0C3S2K0_PHLG1</name>
<accession>A0A0C3S2K0</accession>
<reference evidence="2 3" key="1">
    <citation type="journal article" date="2014" name="PLoS Genet.">
        <title>Analysis of the Phlebiopsis gigantea genome, transcriptome and secretome provides insight into its pioneer colonization strategies of wood.</title>
        <authorList>
            <person name="Hori C."/>
            <person name="Ishida T."/>
            <person name="Igarashi K."/>
            <person name="Samejima M."/>
            <person name="Suzuki H."/>
            <person name="Master E."/>
            <person name="Ferreira P."/>
            <person name="Ruiz-Duenas F.J."/>
            <person name="Held B."/>
            <person name="Canessa P."/>
            <person name="Larrondo L.F."/>
            <person name="Schmoll M."/>
            <person name="Druzhinina I.S."/>
            <person name="Kubicek C.P."/>
            <person name="Gaskell J.A."/>
            <person name="Kersten P."/>
            <person name="St John F."/>
            <person name="Glasner J."/>
            <person name="Sabat G."/>
            <person name="Splinter BonDurant S."/>
            <person name="Syed K."/>
            <person name="Yadav J."/>
            <person name="Mgbeahuruike A.C."/>
            <person name="Kovalchuk A."/>
            <person name="Asiegbu F.O."/>
            <person name="Lackner G."/>
            <person name="Hoffmeister D."/>
            <person name="Rencoret J."/>
            <person name="Gutierrez A."/>
            <person name="Sun H."/>
            <person name="Lindquist E."/>
            <person name="Barry K."/>
            <person name="Riley R."/>
            <person name="Grigoriev I.V."/>
            <person name="Henrissat B."/>
            <person name="Kues U."/>
            <person name="Berka R.M."/>
            <person name="Martinez A.T."/>
            <person name="Covert S.F."/>
            <person name="Blanchette R.A."/>
            <person name="Cullen D."/>
        </authorList>
    </citation>
    <scope>NUCLEOTIDE SEQUENCE [LARGE SCALE GENOMIC DNA]</scope>
    <source>
        <strain evidence="2 3">11061_1 CR5-6</strain>
    </source>
</reference>
<gene>
    <name evidence="2" type="ORF">PHLGIDRAFT_121221</name>
</gene>
<evidence type="ECO:0008006" key="4">
    <source>
        <dbReference type="Google" id="ProtNLM"/>
    </source>
</evidence>
<dbReference type="HOGENOM" id="CLU_061244_0_0_1"/>
<evidence type="ECO:0000256" key="1">
    <source>
        <dbReference type="SAM" id="SignalP"/>
    </source>
</evidence>
<dbReference type="OrthoDB" id="2310204at2759"/>
<evidence type="ECO:0000313" key="2">
    <source>
        <dbReference type="EMBL" id="KIP03867.1"/>
    </source>
</evidence>
<proteinExistence type="predicted"/>